<keyword evidence="2" id="KW-0175">Coiled coil</keyword>
<feature type="domain" description="HD-GYP" evidence="4">
    <location>
        <begin position="223"/>
        <end position="418"/>
    </location>
</feature>
<evidence type="ECO:0000313" key="6">
    <source>
        <dbReference type="Proteomes" id="UP000030700"/>
    </source>
</evidence>
<dbReference type="CDD" id="cd00077">
    <property type="entry name" value="HDc"/>
    <property type="match status" value="1"/>
</dbReference>
<name>A0A081BPP2_9BACT</name>
<dbReference type="EMBL" id="DF820458">
    <property type="protein sequence ID" value="GAK52358.1"/>
    <property type="molecule type" value="Genomic_DNA"/>
</dbReference>
<dbReference type="Proteomes" id="UP000030700">
    <property type="component" value="Unassembled WGS sequence"/>
</dbReference>
<dbReference type="PANTHER" id="PTHR45228:SF4">
    <property type="entry name" value="LIPOPROTEIN"/>
    <property type="match status" value="1"/>
</dbReference>
<dbReference type="InterPro" id="IPR052020">
    <property type="entry name" value="Cyclic_di-GMP/3'3'-cGAMP_PDE"/>
</dbReference>
<feature type="coiled-coil region" evidence="2">
    <location>
        <begin position="146"/>
        <end position="226"/>
    </location>
</feature>
<dbReference type="Pfam" id="PF00072">
    <property type="entry name" value="Response_reg"/>
    <property type="match status" value="1"/>
</dbReference>
<accession>A0A081BPP2</accession>
<dbReference type="InterPro" id="IPR003607">
    <property type="entry name" value="HD/PDEase_dom"/>
</dbReference>
<dbReference type="GO" id="GO:0000160">
    <property type="term" value="P:phosphorelay signal transduction system"/>
    <property type="evidence" value="ECO:0007669"/>
    <property type="project" value="InterPro"/>
</dbReference>
<feature type="domain" description="Response regulatory" evidence="3">
    <location>
        <begin position="30"/>
        <end position="147"/>
    </location>
</feature>
<sequence>MVVLEPPIKKNDRDLSMCAKVSSPFDEPVKLLVVDDRPENLFVIEQVLDGMGCECVKATSGQEALSSLLKHDIALALLDVQMPDMSGFEVAEFMRGKKQSRQIPIIFITAISKEPIHVFHGYQSGAVDYLFKPFEPHVLQSKVRVFIELHRQKRMLRHQAQELEARMAALEEEVRQRQLIENALRDHQNRLQEVVAARTAELASMNEQLSQEIVQHRRTEAELRKVMEGVIQAMALTAEIRDPYTAGHQRRVSTLAAAIAREMQMADEQIEGIRLAALVHDLGKIYVPAEILSKPGQLNPIEFSLIKVHPQLGYDILQTIDFPWPIAQIVLQHQERLDGSGYPQGLHGEEILAGAKIIGVADVVEAMTFHRPYRPALGIDKAIEEITTNQGRFYDAAVVAACLRILNSHHFTFDNFEKV</sequence>
<reference evidence="5" key="1">
    <citation type="journal article" date="2015" name="PeerJ">
        <title>First genomic representation of candidate bacterial phylum KSB3 points to enhanced environmental sensing as a trigger of wastewater bulking.</title>
        <authorList>
            <person name="Sekiguchi Y."/>
            <person name="Ohashi A."/>
            <person name="Parks D.H."/>
            <person name="Yamauchi T."/>
            <person name="Tyson G.W."/>
            <person name="Hugenholtz P."/>
        </authorList>
    </citation>
    <scope>NUCLEOTIDE SEQUENCE [LARGE SCALE GENOMIC DNA]</scope>
</reference>
<evidence type="ECO:0000256" key="1">
    <source>
        <dbReference type="PROSITE-ProRule" id="PRU00169"/>
    </source>
</evidence>
<evidence type="ECO:0000259" key="3">
    <source>
        <dbReference type="PROSITE" id="PS50110"/>
    </source>
</evidence>
<dbReference type="Pfam" id="PF13487">
    <property type="entry name" value="HD_5"/>
    <property type="match status" value="1"/>
</dbReference>
<organism evidence="5">
    <name type="scientific">Candidatus Moduliflexus flocculans</name>
    <dbReference type="NCBI Taxonomy" id="1499966"/>
    <lineage>
        <taxon>Bacteria</taxon>
        <taxon>Candidatus Moduliflexota</taxon>
        <taxon>Candidatus Moduliflexia</taxon>
        <taxon>Candidatus Moduliflexales</taxon>
        <taxon>Candidatus Moduliflexaceae</taxon>
    </lineage>
</organism>
<dbReference type="SUPFAM" id="SSF109604">
    <property type="entry name" value="HD-domain/PDEase-like"/>
    <property type="match status" value="1"/>
</dbReference>
<dbReference type="GO" id="GO:0016787">
    <property type="term" value="F:hydrolase activity"/>
    <property type="evidence" value="ECO:0007669"/>
    <property type="project" value="UniProtKB-KW"/>
</dbReference>
<dbReference type="InterPro" id="IPR001789">
    <property type="entry name" value="Sig_transdc_resp-reg_receiver"/>
</dbReference>
<dbReference type="SUPFAM" id="SSF52172">
    <property type="entry name" value="CheY-like"/>
    <property type="match status" value="1"/>
</dbReference>
<evidence type="ECO:0000313" key="5">
    <source>
        <dbReference type="EMBL" id="GAK52358.1"/>
    </source>
</evidence>
<dbReference type="SMART" id="SM00448">
    <property type="entry name" value="REC"/>
    <property type="match status" value="1"/>
</dbReference>
<dbReference type="PROSITE" id="PS50110">
    <property type="entry name" value="RESPONSE_REGULATORY"/>
    <property type="match status" value="1"/>
</dbReference>
<dbReference type="Gene3D" id="1.10.3210.10">
    <property type="entry name" value="Hypothetical protein af1432"/>
    <property type="match status" value="1"/>
</dbReference>
<dbReference type="AlphaFoldDB" id="A0A081BPP2"/>
<dbReference type="STRING" id="1499966.U14_03609"/>
<dbReference type="PROSITE" id="PS51832">
    <property type="entry name" value="HD_GYP"/>
    <property type="match status" value="1"/>
</dbReference>
<gene>
    <name evidence="5" type="ORF">U14_03609</name>
</gene>
<dbReference type="InterPro" id="IPR037522">
    <property type="entry name" value="HD_GYP_dom"/>
</dbReference>
<dbReference type="HOGENOM" id="CLU_000445_92_10_0"/>
<evidence type="ECO:0000259" key="4">
    <source>
        <dbReference type="PROSITE" id="PS51832"/>
    </source>
</evidence>
<feature type="modified residue" description="4-aspartylphosphate" evidence="1">
    <location>
        <position position="79"/>
    </location>
</feature>
<dbReference type="InterPro" id="IPR011006">
    <property type="entry name" value="CheY-like_superfamily"/>
</dbReference>
<dbReference type="PANTHER" id="PTHR45228">
    <property type="entry name" value="CYCLIC DI-GMP PHOSPHODIESTERASE TM_0186-RELATED"/>
    <property type="match status" value="1"/>
</dbReference>
<keyword evidence="5" id="KW-0378">Hydrolase</keyword>
<dbReference type="SMART" id="SM00471">
    <property type="entry name" value="HDc"/>
    <property type="match status" value="1"/>
</dbReference>
<dbReference type="Gene3D" id="3.40.50.2300">
    <property type="match status" value="1"/>
</dbReference>
<protein>
    <submittedName>
        <fullName evidence="5">Response regulator receiver modulated metal dependent phosphohydrolase</fullName>
    </submittedName>
</protein>
<proteinExistence type="predicted"/>
<keyword evidence="1" id="KW-0597">Phosphoprotein</keyword>
<keyword evidence="6" id="KW-1185">Reference proteome</keyword>
<evidence type="ECO:0000256" key="2">
    <source>
        <dbReference type="SAM" id="Coils"/>
    </source>
</evidence>